<dbReference type="Pfam" id="PF14238">
    <property type="entry name" value="DUF4340"/>
    <property type="match status" value="1"/>
</dbReference>
<evidence type="ECO:0000313" key="3">
    <source>
        <dbReference type="Proteomes" id="UP001060336"/>
    </source>
</evidence>
<dbReference type="KEGG" id="naci:NUH88_11990"/>
<dbReference type="AlphaFoldDB" id="A0A9J7AMF3"/>
<dbReference type="EMBL" id="CP102480">
    <property type="protein sequence ID" value="UUX48138.1"/>
    <property type="molecule type" value="Genomic_DNA"/>
</dbReference>
<accession>A0A9J7AMF3</accession>
<dbReference type="RefSeq" id="WP_257766646.1">
    <property type="nucleotide sequence ID" value="NZ_CP102480.1"/>
</dbReference>
<gene>
    <name evidence="2" type="ORF">NUH88_11990</name>
</gene>
<dbReference type="Proteomes" id="UP001060336">
    <property type="component" value="Chromosome"/>
</dbReference>
<sequence length="360" mass="39445">MLNLRTLGILAAVTGLVLLGAVVAVILRQDATVTALQDAPAFPGLEAQIPDIARIEMSWNKEGAVEQVTIAREEGVWRILEQGGYPADTGKVRDFILSLSELKLVEPKTADPARYDRLGVADVTEAGSEATRVRLLGPQEDVLADVLIGSERASGTGAPMVYIRPGDETRSWLALGRLDDVQRVTSWTENTVIDIGADRIQEIHLTGPDGKVLEIRRTGEGEKPFELMNMPEEREFATFYTMNEITDGLASLVFEEVRSMGEMAFEPSLGNAIYQTRSGLTVIVDFAETPGTDGEIETWAHFSINVAPDATEEAKSFADAHAQRLSQWAYRLSDSRLQRLRHTLETATKPAEEKPDAPKG</sequence>
<organism evidence="2 3">
    <name type="scientific">Nisaea acidiphila</name>
    <dbReference type="NCBI Taxonomy" id="1862145"/>
    <lineage>
        <taxon>Bacteria</taxon>
        <taxon>Pseudomonadati</taxon>
        <taxon>Pseudomonadota</taxon>
        <taxon>Alphaproteobacteria</taxon>
        <taxon>Rhodospirillales</taxon>
        <taxon>Thalassobaculaceae</taxon>
        <taxon>Nisaea</taxon>
    </lineage>
</organism>
<reference evidence="2" key="1">
    <citation type="submission" date="2022-08" db="EMBL/GenBank/DDBJ databases">
        <title>Nisaea acidiphila sp. nov., isolated from a marine algal debris and emended description of the genus Nisaea Urios et al. 2008.</title>
        <authorList>
            <person name="Kwon K."/>
        </authorList>
    </citation>
    <scope>NUCLEOTIDE SEQUENCE</scope>
    <source>
        <strain evidence="2">MEBiC11861</strain>
    </source>
</reference>
<evidence type="ECO:0000259" key="1">
    <source>
        <dbReference type="Pfam" id="PF14238"/>
    </source>
</evidence>
<dbReference type="InterPro" id="IPR025641">
    <property type="entry name" value="DUF4340"/>
</dbReference>
<keyword evidence="3" id="KW-1185">Reference proteome</keyword>
<proteinExistence type="predicted"/>
<feature type="domain" description="DUF4340" evidence="1">
    <location>
        <begin position="77"/>
        <end position="258"/>
    </location>
</feature>
<evidence type="ECO:0000313" key="2">
    <source>
        <dbReference type="EMBL" id="UUX48138.1"/>
    </source>
</evidence>
<protein>
    <submittedName>
        <fullName evidence="2">DUF4340 domain-containing protein</fullName>
    </submittedName>
</protein>
<name>A0A9J7AMF3_9PROT</name>